<dbReference type="GO" id="GO:0006950">
    <property type="term" value="P:response to stress"/>
    <property type="evidence" value="ECO:0007669"/>
    <property type="project" value="UniProtKB-ARBA"/>
</dbReference>
<comment type="similarity">
    <text evidence="2">Belongs to the nucleoside triphosphate pyrophosphohydrolase family.</text>
</comment>
<dbReference type="GO" id="GO:0046061">
    <property type="term" value="P:dATP catabolic process"/>
    <property type="evidence" value="ECO:0007669"/>
    <property type="project" value="TreeGrafter"/>
</dbReference>
<gene>
    <name evidence="6" type="ORF">EHS15_11195</name>
</gene>
<dbReference type="GO" id="GO:0046081">
    <property type="term" value="P:dUTP catabolic process"/>
    <property type="evidence" value="ECO:0007669"/>
    <property type="project" value="TreeGrafter"/>
</dbReference>
<reference evidence="6" key="1">
    <citation type="journal article" date="2019" name="PLoS Negl. Trop. Dis.">
        <title>Revisiting the worldwide diversity of Leptospira species in the environment.</title>
        <authorList>
            <person name="Vincent A.T."/>
            <person name="Schiettekatte O."/>
            <person name="Bourhy P."/>
            <person name="Veyrier F.J."/>
            <person name="Picardeau M."/>
        </authorList>
    </citation>
    <scope>NUCLEOTIDE SEQUENCE [LARGE SCALE GENOMIC DNA]</scope>
    <source>
        <strain evidence="6">201300427</strain>
    </source>
</reference>
<evidence type="ECO:0000313" key="6">
    <source>
        <dbReference type="EMBL" id="TGN18970.1"/>
    </source>
</evidence>
<dbReference type="Pfam" id="PF03819">
    <property type="entry name" value="MazG"/>
    <property type="match status" value="1"/>
</dbReference>
<evidence type="ECO:0000256" key="3">
    <source>
        <dbReference type="ARBA" id="ARBA00066372"/>
    </source>
</evidence>
<sequence>MLPPRLGTPIQNLLQLASDLRSENGCPWDKEQTHHSVIPCLLEESYEVVDTIERKDDPHLREELGDLLFQVVFHCQLASERGAFGWDDVVNEVVEKLVGRHPHVYEVPGALSSGEEVLGQWDEIKKREKEKKRGTYHAEDPGILDGIPLSLPAIQRSEKIQSKVAKQGFDWNELEGIFDKFQEEISELKVEMDRTGSLKQKKIPYDERVEEELGDLFFLMVNLSRHLSIDPETCLRKANEKFEKRFNVLEGILNTRKETMKEKSLEELDVLWLQAKEQLKK</sequence>
<dbReference type="FunFam" id="1.10.287.1080:FF:000003">
    <property type="entry name" value="Nucleoside triphosphate pyrophosphohydrolase"/>
    <property type="match status" value="1"/>
</dbReference>
<accession>A0A4R9LXH7</accession>
<dbReference type="InterPro" id="IPR048015">
    <property type="entry name" value="NTP-PPase_MazG-like_N"/>
</dbReference>
<evidence type="ECO:0000313" key="7">
    <source>
        <dbReference type="Proteomes" id="UP000298058"/>
    </source>
</evidence>
<dbReference type="CDD" id="cd11528">
    <property type="entry name" value="NTP-PPase_MazG_Nterm"/>
    <property type="match status" value="1"/>
</dbReference>
<dbReference type="InterPro" id="IPR048011">
    <property type="entry name" value="NTP-PPase_MazG-like_C"/>
</dbReference>
<dbReference type="GO" id="GO:0046076">
    <property type="term" value="P:dTTP catabolic process"/>
    <property type="evidence" value="ECO:0007669"/>
    <property type="project" value="TreeGrafter"/>
</dbReference>
<evidence type="ECO:0000256" key="4">
    <source>
        <dbReference type="ARBA" id="ARBA00074799"/>
    </source>
</evidence>
<dbReference type="SUPFAM" id="SSF101386">
    <property type="entry name" value="all-alpha NTP pyrophosphatases"/>
    <property type="match status" value="2"/>
</dbReference>
<dbReference type="Gene3D" id="1.10.287.1080">
    <property type="entry name" value="MazG-like"/>
    <property type="match status" value="2"/>
</dbReference>
<dbReference type="OrthoDB" id="9808939at2"/>
<dbReference type="GO" id="GO:0006203">
    <property type="term" value="P:dGTP catabolic process"/>
    <property type="evidence" value="ECO:0007669"/>
    <property type="project" value="TreeGrafter"/>
</dbReference>
<organism evidence="6 7">
    <name type="scientific">Leptospira idonii</name>
    <dbReference type="NCBI Taxonomy" id="1193500"/>
    <lineage>
        <taxon>Bacteria</taxon>
        <taxon>Pseudomonadati</taxon>
        <taxon>Spirochaetota</taxon>
        <taxon>Spirochaetia</taxon>
        <taxon>Leptospirales</taxon>
        <taxon>Leptospiraceae</taxon>
        <taxon>Leptospira</taxon>
    </lineage>
</organism>
<dbReference type="CDD" id="cd11529">
    <property type="entry name" value="NTP-PPase_MazG_Cterm"/>
    <property type="match status" value="1"/>
</dbReference>
<evidence type="ECO:0000259" key="5">
    <source>
        <dbReference type="Pfam" id="PF03819"/>
    </source>
</evidence>
<dbReference type="NCBIfam" id="TIGR00444">
    <property type="entry name" value="mazG"/>
    <property type="match status" value="1"/>
</dbReference>
<dbReference type="GO" id="GO:0047693">
    <property type="term" value="F:ATP diphosphatase activity"/>
    <property type="evidence" value="ECO:0007669"/>
    <property type="project" value="UniProtKB-EC"/>
</dbReference>
<dbReference type="PANTHER" id="PTHR30522:SF0">
    <property type="entry name" value="NUCLEOSIDE TRIPHOSPHATE PYROPHOSPHOHYDROLASE"/>
    <property type="match status" value="1"/>
</dbReference>
<dbReference type="NCBIfam" id="NF007113">
    <property type="entry name" value="PRK09562.1"/>
    <property type="match status" value="1"/>
</dbReference>
<dbReference type="PANTHER" id="PTHR30522">
    <property type="entry name" value="NUCLEOSIDE TRIPHOSPHATE PYROPHOSPHOHYDROLASE"/>
    <property type="match status" value="1"/>
</dbReference>
<dbReference type="InterPro" id="IPR004518">
    <property type="entry name" value="MazG-like_dom"/>
</dbReference>
<evidence type="ECO:0000256" key="2">
    <source>
        <dbReference type="ARBA" id="ARBA00061115"/>
    </source>
</evidence>
<dbReference type="Proteomes" id="UP000298058">
    <property type="component" value="Unassembled WGS sequence"/>
</dbReference>
<dbReference type="RefSeq" id="WP_135760653.1">
    <property type="nucleotide sequence ID" value="NZ_RQHW01000042.1"/>
</dbReference>
<name>A0A4R9LXH7_9LEPT</name>
<dbReference type="GO" id="GO:0046047">
    <property type="term" value="P:TTP catabolic process"/>
    <property type="evidence" value="ECO:0007669"/>
    <property type="project" value="TreeGrafter"/>
</dbReference>
<keyword evidence="7" id="KW-1185">Reference proteome</keyword>
<keyword evidence="6" id="KW-0378">Hydrolase</keyword>
<feature type="domain" description="NTP pyrophosphohydrolase MazG-like" evidence="5">
    <location>
        <begin position="32"/>
        <end position="104"/>
    </location>
</feature>
<proteinExistence type="inferred from homology"/>
<dbReference type="AlphaFoldDB" id="A0A4R9LXH7"/>
<evidence type="ECO:0000256" key="1">
    <source>
        <dbReference type="ARBA" id="ARBA00052141"/>
    </source>
</evidence>
<dbReference type="EC" id="3.6.1.8" evidence="3"/>
<protein>
    <recommendedName>
        <fullName evidence="4">Nucleoside triphosphate pyrophosphohydrolase</fullName>
        <ecNumber evidence="3">3.6.1.8</ecNumber>
    </recommendedName>
</protein>
<dbReference type="InterPro" id="IPR011551">
    <property type="entry name" value="NTP_PyrPHydrolase_MazG"/>
</dbReference>
<dbReference type="GO" id="GO:0046052">
    <property type="term" value="P:UTP catabolic process"/>
    <property type="evidence" value="ECO:0007669"/>
    <property type="project" value="TreeGrafter"/>
</dbReference>
<dbReference type="FunFam" id="1.10.287.1080:FF:000001">
    <property type="entry name" value="Nucleoside triphosphate pyrophosphohydrolase"/>
    <property type="match status" value="1"/>
</dbReference>
<comment type="caution">
    <text evidence="6">The sequence shown here is derived from an EMBL/GenBank/DDBJ whole genome shotgun (WGS) entry which is preliminary data.</text>
</comment>
<dbReference type="EMBL" id="RQHW01000042">
    <property type="protein sequence ID" value="TGN18970.1"/>
    <property type="molecule type" value="Genomic_DNA"/>
</dbReference>
<comment type="catalytic activity">
    <reaction evidence="1">
        <text>ATP + H2O = AMP + diphosphate + H(+)</text>
        <dbReference type="Rhea" id="RHEA:14245"/>
        <dbReference type="ChEBI" id="CHEBI:15377"/>
        <dbReference type="ChEBI" id="CHEBI:15378"/>
        <dbReference type="ChEBI" id="CHEBI:30616"/>
        <dbReference type="ChEBI" id="CHEBI:33019"/>
        <dbReference type="ChEBI" id="CHEBI:456215"/>
        <dbReference type="EC" id="3.6.1.8"/>
    </reaction>
</comment>